<dbReference type="CDD" id="cd07033">
    <property type="entry name" value="TPP_PYR_DXS_TK_like"/>
    <property type="match status" value="1"/>
</dbReference>
<reference evidence="13" key="1">
    <citation type="journal article" date="2019" name="Int. J. Syst. Evol. Microbiol.">
        <title>The Global Catalogue of Microorganisms (GCM) 10K type strain sequencing project: providing services to taxonomists for standard genome sequencing and annotation.</title>
        <authorList>
            <consortium name="The Broad Institute Genomics Platform"/>
            <consortium name="The Broad Institute Genome Sequencing Center for Infectious Disease"/>
            <person name="Wu L."/>
            <person name="Ma J."/>
        </authorList>
    </citation>
    <scope>NUCLEOTIDE SEQUENCE [LARGE SCALE GENOMIC DNA]</scope>
    <source>
        <strain evidence="13">JCM 11136</strain>
    </source>
</reference>
<evidence type="ECO:0000256" key="10">
    <source>
        <dbReference type="NCBIfam" id="TIGR00232"/>
    </source>
</evidence>
<dbReference type="SMART" id="SM00861">
    <property type="entry name" value="Transket_pyr"/>
    <property type="match status" value="1"/>
</dbReference>
<keyword evidence="7" id="KW-0460">Magnesium</keyword>
<keyword evidence="6" id="KW-0479">Metal-binding</keyword>
<protein>
    <recommendedName>
        <fullName evidence="4 10">Transketolase</fullName>
        <ecNumber evidence="4 10">2.2.1.1</ecNumber>
    </recommendedName>
</protein>
<dbReference type="InterPro" id="IPR055152">
    <property type="entry name" value="Transketolase-like_C_2"/>
</dbReference>
<dbReference type="PANTHER" id="PTHR43522">
    <property type="entry name" value="TRANSKETOLASE"/>
    <property type="match status" value="1"/>
</dbReference>
<evidence type="ECO:0000256" key="4">
    <source>
        <dbReference type="ARBA" id="ARBA00013152"/>
    </source>
</evidence>
<dbReference type="InterPro" id="IPR029061">
    <property type="entry name" value="THDP-binding"/>
</dbReference>
<dbReference type="PROSITE" id="PS00801">
    <property type="entry name" value="TRANSKETOLASE_1"/>
    <property type="match status" value="1"/>
</dbReference>
<dbReference type="InterPro" id="IPR005475">
    <property type="entry name" value="Transketolase-like_Pyr-bd"/>
</dbReference>
<evidence type="ECO:0000256" key="2">
    <source>
        <dbReference type="ARBA" id="ARBA00001964"/>
    </source>
</evidence>
<dbReference type="SUPFAM" id="SSF52518">
    <property type="entry name" value="Thiamin diphosphate-binding fold (THDP-binding)"/>
    <property type="match status" value="2"/>
</dbReference>
<evidence type="ECO:0000256" key="3">
    <source>
        <dbReference type="ARBA" id="ARBA00007131"/>
    </source>
</evidence>
<evidence type="ECO:0000256" key="6">
    <source>
        <dbReference type="ARBA" id="ARBA00022723"/>
    </source>
</evidence>
<dbReference type="InterPro" id="IPR009014">
    <property type="entry name" value="Transketo_C/PFOR_II"/>
</dbReference>
<dbReference type="InterPro" id="IPR005478">
    <property type="entry name" value="Transketolase_bac-like"/>
</dbReference>
<dbReference type="PANTHER" id="PTHR43522:SF2">
    <property type="entry name" value="TRANSKETOLASE 1-RELATED"/>
    <property type="match status" value="1"/>
</dbReference>
<evidence type="ECO:0000256" key="7">
    <source>
        <dbReference type="ARBA" id="ARBA00022842"/>
    </source>
</evidence>
<dbReference type="Proteomes" id="UP001501578">
    <property type="component" value="Unassembled WGS sequence"/>
</dbReference>
<proteinExistence type="inferred from homology"/>
<evidence type="ECO:0000313" key="12">
    <source>
        <dbReference type="EMBL" id="GAA0920122.1"/>
    </source>
</evidence>
<dbReference type="NCBIfam" id="TIGR00232">
    <property type="entry name" value="tktlase_bact"/>
    <property type="match status" value="1"/>
</dbReference>
<accession>A0ABP3ZGL9</accession>
<comment type="caution">
    <text evidence="12">The sequence shown here is derived from an EMBL/GenBank/DDBJ whole genome shotgun (WGS) entry which is preliminary data.</text>
</comment>
<comment type="cofactor">
    <cofactor evidence="1">
        <name>Mg(2+)</name>
        <dbReference type="ChEBI" id="CHEBI:18420"/>
    </cofactor>
</comment>
<evidence type="ECO:0000256" key="5">
    <source>
        <dbReference type="ARBA" id="ARBA00022679"/>
    </source>
</evidence>
<name>A0ABP3ZGL9_9ACTN</name>
<dbReference type="InterPro" id="IPR005474">
    <property type="entry name" value="Transketolase_N"/>
</dbReference>
<evidence type="ECO:0000313" key="13">
    <source>
        <dbReference type="Proteomes" id="UP001501578"/>
    </source>
</evidence>
<keyword evidence="8" id="KW-0786">Thiamine pyrophosphate</keyword>
<dbReference type="InterPro" id="IPR049557">
    <property type="entry name" value="Transketolase_CS"/>
</dbReference>
<evidence type="ECO:0000256" key="9">
    <source>
        <dbReference type="ARBA" id="ARBA00049473"/>
    </source>
</evidence>
<gene>
    <name evidence="12" type="primary">tkt</name>
    <name evidence="12" type="ORF">GCM10009560_18120</name>
</gene>
<dbReference type="Pfam" id="PF02779">
    <property type="entry name" value="Transket_pyr"/>
    <property type="match status" value="1"/>
</dbReference>
<keyword evidence="13" id="KW-1185">Reference proteome</keyword>
<dbReference type="Pfam" id="PF00456">
    <property type="entry name" value="Transketolase_N"/>
    <property type="match status" value="1"/>
</dbReference>
<feature type="domain" description="Transketolase-like pyrimidine-binding" evidence="11">
    <location>
        <begin position="367"/>
        <end position="547"/>
    </location>
</feature>
<comment type="cofactor">
    <cofactor evidence="2">
        <name>thiamine diphosphate</name>
        <dbReference type="ChEBI" id="CHEBI:58937"/>
    </cofactor>
</comment>
<dbReference type="Gene3D" id="3.40.50.920">
    <property type="match status" value="1"/>
</dbReference>
<dbReference type="Pfam" id="PF22613">
    <property type="entry name" value="Transketolase_C_1"/>
    <property type="match status" value="1"/>
</dbReference>
<dbReference type="InterPro" id="IPR033247">
    <property type="entry name" value="Transketolase_fam"/>
</dbReference>
<organism evidence="12 13">
    <name type="scientific">Nonomuraea longicatena</name>
    <dbReference type="NCBI Taxonomy" id="83682"/>
    <lineage>
        <taxon>Bacteria</taxon>
        <taxon>Bacillati</taxon>
        <taxon>Actinomycetota</taxon>
        <taxon>Actinomycetes</taxon>
        <taxon>Streptosporangiales</taxon>
        <taxon>Streptosporangiaceae</taxon>
        <taxon>Nonomuraea</taxon>
    </lineage>
</organism>
<evidence type="ECO:0000259" key="11">
    <source>
        <dbReference type="SMART" id="SM00861"/>
    </source>
</evidence>
<sequence length="697" mass="75562">MSTFEWTDLDKQAVDAVRALAMDAVEKAGNGHPGTAMSLAPAAYLLFQRTMRHDPTDTSWVGRDRFVLSCGHSSLTLYIQLFLSGYGLTLHDLETLRQWDSLTPGHPEHGHTVGVETTTGPLGQGIGNAVGMAMAARRERGLFDPDAAPGTSPFDHHIWCIASEGDLEEGVSHEVSALAGHQKLGNLTVLFDSNHISIEDDTQIALSEDILKRYEAYGWHVQKVDWTRTGEYAEDVAELNAALEAARAESDRPSFIMLRTIIGWPAPNKQNTGKIHGSALGADEVAATKKILGLDPAKSFDVPAEVLDHAREVARRGRESHAEWDKSYAEWRLTNPERAAEFDRISARELPAGWTSALPEFEVGGSVATRKASGEFLNSVSRVLPELWGGSADLAESNNTTMKGEPSFIPEEYQTKEFPGGRYGRTLHFGIREHGMGAILNGIALHGGTRPYGGTFLVFSDYMRPSVRLAALMKLPVTYVWTHDSIGLGEDGPTHQPVEHLWALRAIPGLDVVRPADANETVYAWKTVLGHTDRPAALALTRQNLPVYEGTSAEGVARGAYVLREASDGVPQVVLIGTGSEVELAVGARELLEAQGVPTRVVSMPCVEWFHAQDAAYRQSVLPPSVRARVAVEAGIGLGWREFVGEAGEVVSLEHFGASAPYKTLYEQFGLTAERVAAAARASLARLGQDKGETTGN</sequence>
<evidence type="ECO:0000256" key="1">
    <source>
        <dbReference type="ARBA" id="ARBA00001946"/>
    </source>
</evidence>
<dbReference type="Gene3D" id="3.40.50.970">
    <property type="match status" value="2"/>
</dbReference>
<dbReference type="SUPFAM" id="SSF52922">
    <property type="entry name" value="TK C-terminal domain-like"/>
    <property type="match status" value="1"/>
</dbReference>
<evidence type="ECO:0000256" key="8">
    <source>
        <dbReference type="ARBA" id="ARBA00023052"/>
    </source>
</evidence>
<comment type="catalytic activity">
    <reaction evidence="9">
        <text>D-sedoheptulose 7-phosphate + D-glyceraldehyde 3-phosphate = aldehydo-D-ribose 5-phosphate + D-xylulose 5-phosphate</text>
        <dbReference type="Rhea" id="RHEA:10508"/>
        <dbReference type="ChEBI" id="CHEBI:57483"/>
        <dbReference type="ChEBI" id="CHEBI:57737"/>
        <dbReference type="ChEBI" id="CHEBI:58273"/>
        <dbReference type="ChEBI" id="CHEBI:59776"/>
        <dbReference type="EC" id="2.2.1.1"/>
    </reaction>
</comment>
<dbReference type="CDD" id="cd02012">
    <property type="entry name" value="TPP_TK"/>
    <property type="match status" value="1"/>
</dbReference>
<comment type="similarity">
    <text evidence="3">Belongs to the transketolase family.</text>
</comment>
<keyword evidence="5" id="KW-0808">Transferase</keyword>
<dbReference type="EMBL" id="BAAAHQ010000007">
    <property type="protein sequence ID" value="GAA0920122.1"/>
    <property type="molecule type" value="Genomic_DNA"/>
</dbReference>
<dbReference type="EC" id="2.2.1.1" evidence="4 10"/>